<sequence length="157" mass="18231">MEDKLKKENEIADQNIFITNTLHDSSNELAEDVAKLSKQLKTIIQNLENFGTMHINLKDALKRAREILRQTKEISNRFKENEDLETFYHCSNITQKVNSIYKPPLNIPKQILKDLQSKLNDIINITAAVENICDLAEEKNLKNAEKIVRIKEKIEKN</sequence>
<evidence type="ECO:0000313" key="2">
    <source>
        <dbReference type="EMBL" id="KAJ8929529.1"/>
    </source>
</evidence>
<protein>
    <submittedName>
        <fullName evidence="2">Uncharacterized protein</fullName>
    </submittedName>
</protein>
<comment type="caution">
    <text evidence="2">The sequence shown here is derived from an EMBL/GenBank/DDBJ whole genome shotgun (WGS) entry which is preliminary data.</text>
</comment>
<evidence type="ECO:0000313" key="3">
    <source>
        <dbReference type="Proteomes" id="UP001162156"/>
    </source>
</evidence>
<name>A0AAV8WS26_9CUCU</name>
<evidence type="ECO:0000256" key="1">
    <source>
        <dbReference type="SAM" id="Coils"/>
    </source>
</evidence>
<gene>
    <name evidence="2" type="ORF">NQ314_017787</name>
</gene>
<proteinExistence type="predicted"/>
<keyword evidence="3" id="KW-1185">Reference proteome</keyword>
<organism evidence="2 3">
    <name type="scientific">Rhamnusium bicolor</name>
    <dbReference type="NCBI Taxonomy" id="1586634"/>
    <lineage>
        <taxon>Eukaryota</taxon>
        <taxon>Metazoa</taxon>
        <taxon>Ecdysozoa</taxon>
        <taxon>Arthropoda</taxon>
        <taxon>Hexapoda</taxon>
        <taxon>Insecta</taxon>
        <taxon>Pterygota</taxon>
        <taxon>Neoptera</taxon>
        <taxon>Endopterygota</taxon>
        <taxon>Coleoptera</taxon>
        <taxon>Polyphaga</taxon>
        <taxon>Cucujiformia</taxon>
        <taxon>Chrysomeloidea</taxon>
        <taxon>Cerambycidae</taxon>
        <taxon>Lepturinae</taxon>
        <taxon>Rhagiini</taxon>
        <taxon>Rhamnusium</taxon>
    </lineage>
</organism>
<reference evidence="2" key="1">
    <citation type="journal article" date="2023" name="Insect Mol. Biol.">
        <title>Genome sequencing provides insights into the evolution of gene families encoding plant cell wall-degrading enzymes in longhorned beetles.</title>
        <authorList>
            <person name="Shin N.R."/>
            <person name="Okamura Y."/>
            <person name="Kirsch R."/>
            <person name="Pauchet Y."/>
        </authorList>
    </citation>
    <scope>NUCLEOTIDE SEQUENCE</scope>
    <source>
        <strain evidence="2">RBIC_L_NR</strain>
    </source>
</reference>
<accession>A0AAV8WS26</accession>
<feature type="coiled-coil region" evidence="1">
    <location>
        <begin position="26"/>
        <end position="81"/>
    </location>
</feature>
<keyword evidence="1" id="KW-0175">Coiled coil</keyword>
<dbReference type="Proteomes" id="UP001162156">
    <property type="component" value="Unassembled WGS sequence"/>
</dbReference>
<dbReference type="EMBL" id="JANEYF010004975">
    <property type="protein sequence ID" value="KAJ8929529.1"/>
    <property type="molecule type" value="Genomic_DNA"/>
</dbReference>
<dbReference type="AlphaFoldDB" id="A0AAV8WS26"/>